<feature type="domain" description="OB" evidence="1">
    <location>
        <begin position="24"/>
        <end position="63"/>
    </location>
</feature>
<reference evidence="2" key="1">
    <citation type="submission" date="2018-05" db="EMBL/GenBank/DDBJ databases">
        <authorList>
            <person name="Lanie J.A."/>
            <person name="Ng W.-L."/>
            <person name="Kazmierczak K.M."/>
            <person name="Andrzejewski T.M."/>
            <person name="Davidsen T.M."/>
            <person name="Wayne K.J."/>
            <person name="Tettelin H."/>
            <person name="Glass J.I."/>
            <person name="Rusch D."/>
            <person name="Podicherti R."/>
            <person name="Tsui H.-C.T."/>
            <person name="Winkler M.E."/>
        </authorList>
    </citation>
    <scope>NUCLEOTIDE SEQUENCE</scope>
</reference>
<dbReference type="Gene3D" id="2.40.50.140">
    <property type="entry name" value="Nucleic acid-binding proteins"/>
    <property type="match status" value="1"/>
</dbReference>
<dbReference type="InterPro" id="IPR012340">
    <property type="entry name" value="NA-bd_OB-fold"/>
</dbReference>
<gene>
    <name evidence="2" type="ORF">METZ01_LOCUS164752</name>
</gene>
<dbReference type="AlphaFoldDB" id="A0A382BDQ1"/>
<dbReference type="Pfam" id="PF01336">
    <property type="entry name" value="tRNA_anti-codon"/>
    <property type="match status" value="1"/>
</dbReference>
<dbReference type="InterPro" id="IPR004365">
    <property type="entry name" value="NA-bd_OB_tRNA"/>
</dbReference>
<evidence type="ECO:0000259" key="1">
    <source>
        <dbReference type="Pfam" id="PF01336"/>
    </source>
</evidence>
<dbReference type="SUPFAM" id="SSF50249">
    <property type="entry name" value="Nucleic acid-binding proteins"/>
    <property type="match status" value="1"/>
</dbReference>
<protein>
    <recommendedName>
        <fullName evidence="1">OB domain-containing protein</fullName>
    </recommendedName>
</protein>
<proteinExistence type="predicted"/>
<organism evidence="2">
    <name type="scientific">marine metagenome</name>
    <dbReference type="NCBI Taxonomy" id="408172"/>
    <lineage>
        <taxon>unclassified sequences</taxon>
        <taxon>metagenomes</taxon>
        <taxon>ecological metagenomes</taxon>
    </lineage>
</organism>
<accession>A0A382BDQ1</accession>
<evidence type="ECO:0000313" key="2">
    <source>
        <dbReference type="EMBL" id="SVB11898.1"/>
    </source>
</evidence>
<dbReference type="GO" id="GO:0003676">
    <property type="term" value="F:nucleic acid binding"/>
    <property type="evidence" value="ECO:0007669"/>
    <property type="project" value="InterPro"/>
</dbReference>
<name>A0A382BDQ1_9ZZZZ</name>
<dbReference type="EMBL" id="UINC01029345">
    <property type="protein sequence ID" value="SVB11898.1"/>
    <property type="molecule type" value="Genomic_DNA"/>
</dbReference>
<sequence>MSKERAHRSHHCEQLNTEHIGESITVSGWVHRRRDHGGVIFIDLRDASGILQLVFDPSNKELFAEAE</sequence>
<feature type="non-terminal residue" evidence="2">
    <location>
        <position position="67"/>
    </location>
</feature>